<evidence type="ECO:0000256" key="1">
    <source>
        <dbReference type="SAM" id="Phobius"/>
    </source>
</evidence>
<feature type="domain" description="Type IV / VI secretion system DotU" evidence="2">
    <location>
        <begin position="10"/>
        <end position="194"/>
    </location>
</feature>
<dbReference type="KEGG" id="ccam:M5D45_28120"/>
<feature type="transmembrane region" description="Helical" evidence="1">
    <location>
        <begin position="184"/>
        <end position="208"/>
    </location>
</feature>
<dbReference type="EMBL" id="VCIZ01000005">
    <property type="protein sequence ID" value="TSP12656.1"/>
    <property type="molecule type" value="Genomic_DNA"/>
</dbReference>
<evidence type="ECO:0000313" key="3">
    <source>
        <dbReference type="EMBL" id="TSP12656.1"/>
    </source>
</evidence>
<keyword evidence="1" id="KW-1133">Transmembrane helix</keyword>
<reference evidence="4" key="3">
    <citation type="submission" date="2022-05" db="EMBL/GenBank/DDBJ databases">
        <authorList>
            <person name="Kunte H.-J."/>
        </authorList>
    </citation>
    <scope>NUCLEOTIDE SEQUENCE</scope>
    <source>
        <strain evidence="4">G5</strain>
    </source>
</reference>
<keyword evidence="1" id="KW-0472">Membrane</keyword>
<dbReference type="InterPro" id="IPR038522">
    <property type="entry name" value="T4/T6SS_DotU_sf"/>
</dbReference>
<evidence type="ECO:0000259" key="2">
    <source>
        <dbReference type="Pfam" id="PF09850"/>
    </source>
</evidence>
<reference evidence="4" key="2">
    <citation type="journal article" date="2022" name="Microbiol. Resour. Announc.">
        <title>Genome Sequence of Cupriavidus campinensis Strain G5, a Member of a Bacterial Consortium Capable of Polyethylene Degradation.</title>
        <authorList>
            <person name="Schneider B."/>
            <person name="Pfeiffer F."/>
            <person name="Dyall-Smith M."/>
            <person name="Kunte H.J."/>
        </authorList>
    </citation>
    <scope>NUCLEOTIDE SEQUENCE</scope>
    <source>
        <strain evidence="4">G5</strain>
    </source>
</reference>
<gene>
    <name evidence="3" type="ORF">FGG12_10565</name>
    <name evidence="4" type="ORF">M5D45_28120</name>
</gene>
<sequence>MTHYWEGNLLLHLAQPLFRILDELSPALKSMARLEWLKREARKRLVYLQRAGAAVNLPPEAVEAVRYCFCTALDQAGSRVQGASGSCRGVWLQDSLLREYYGSADTGQQCRTWILQLREAPEIGTHALAVIAALVARGLRDEHGAPLPDTAPRVRPPVPAVVEEEPVPALVAEPEPHSAMPWRWIAVVLVALVLSLSLAHVIVGLFVVG</sequence>
<dbReference type="Pfam" id="PF09850">
    <property type="entry name" value="DotU"/>
    <property type="match status" value="1"/>
</dbReference>
<dbReference type="InterPro" id="IPR017732">
    <property type="entry name" value="T4/T6SS_DotU"/>
</dbReference>
<reference evidence="3 5" key="1">
    <citation type="submission" date="2019-05" db="EMBL/GenBank/DDBJ databases">
        <title>Whole genome sequence analysis of Cupriavidus campinensis S14E4C strain.</title>
        <authorList>
            <person name="Abbaszade G."/>
            <person name="Szabo A."/>
            <person name="Toumi M."/>
            <person name="Toth E."/>
        </authorList>
    </citation>
    <scope>NUCLEOTIDE SEQUENCE [LARGE SCALE GENOMIC DNA]</scope>
    <source>
        <strain evidence="3 5">S14E4C</strain>
    </source>
</reference>
<keyword evidence="1" id="KW-0812">Transmembrane</keyword>
<name>A0AAE9I3W6_9BURK</name>
<accession>A0AAE9I3W6</accession>
<organism evidence="4 6">
    <name type="scientific">Cupriavidus campinensis</name>
    <dbReference type="NCBI Taxonomy" id="151783"/>
    <lineage>
        <taxon>Bacteria</taxon>
        <taxon>Pseudomonadati</taxon>
        <taxon>Pseudomonadota</taxon>
        <taxon>Betaproteobacteria</taxon>
        <taxon>Burkholderiales</taxon>
        <taxon>Burkholderiaceae</taxon>
        <taxon>Cupriavidus</taxon>
    </lineage>
</organism>
<evidence type="ECO:0000313" key="4">
    <source>
        <dbReference type="EMBL" id="URF06932.1"/>
    </source>
</evidence>
<evidence type="ECO:0000313" key="5">
    <source>
        <dbReference type="Proteomes" id="UP000318943"/>
    </source>
</evidence>
<dbReference type="RefSeq" id="WP_144197625.1">
    <property type="nucleotide sequence ID" value="NZ_CAJPVH010000002.1"/>
</dbReference>
<protein>
    <submittedName>
        <fullName evidence="4">DotU family type IV/VI secretion system protein</fullName>
    </submittedName>
</protein>
<proteinExistence type="predicted"/>
<dbReference type="Proteomes" id="UP001056132">
    <property type="component" value="Chromosome 2"/>
</dbReference>
<evidence type="ECO:0000313" key="6">
    <source>
        <dbReference type="Proteomes" id="UP001056132"/>
    </source>
</evidence>
<dbReference type="AlphaFoldDB" id="A0AAE9I3W6"/>
<dbReference type="Proteomes" id="UP000318943">
    <property type="component" value="Unassembled WGS sequence"/>
</dbReference>
<keyword evidence="5" id="KW-1185">Reference proteome</keyword>
<dbReference type="EMBL" id="CP097331">
    <property type="protein sequence ID" value="URF06932.1"/>
    <property type="molecule type" value="Genomic_DNA"/>
</dbReference>
<dbReference type="Gene3D" id="1.25.40.590">
    <property type="entry name" value="Type IV / VI secretion system, DotU"/>
    <property type="match status" value="1"/>
</dbReference>